<name>A0A6A4TEV4_SCOMX</name>
<comment type="caution">
    <text evidence="1">The sequence shown here is derived from an EMBL/GenBank/DDBJ whole genome shotgun (WGS) entry which is preliminary data.</text>
</comment>
<dbReference type="AlphaFoldDB" id="A0A6A4TEV4"/>
<organism evidence="1 2">
    <name type="scientific">Scophthalmus maximus</name>
    <name type="common">Turbot</name>
    <name type="synonym">Psetta maxima</name>
    <dbReference type="NCBI Taxonomy" id="52904"/>
    <lineage>
        <taxon>Eukaryota</taxon>
        <taxon>Metazoa</taxon>
        <taxon>Chordata</taxon>
        <taxon>Craniata</taxon>
        <taxon>Vertebrata</taxon>
        <taxon>Euteleostomi</taxon>
        <taxon>Actinopterygii</taxon>
        <taxon>Neopterygii</taxon>
        <taxon>Teleostei</taxon>
        <taxon>Neoteleostei</taxon>
        <taxon>Acanthomorphata</taxon>
        <taxon>Carangaria</taxon>
        <taxon>Pleuronectiformes</taxon>
        <taxon>Pleuronectoidei</taxon>
        <taxon>Scophthalmidae</taxon>
        <taxon>Scophthalmus</taxon>
    </lineage>
</organism>
<protein>
    <submittedName>
        <fullName evidence="1">Uncharacterized protein</fullName>
    </submittedName>
</protein>
<dbReference type="Proteomes" id="UP000438429">
    <property type="component" value="Unassembled WGS sequence"/>
</dbReference>
<accession>A0A6A4TEV4</accession>
<dbReference type="EMBL" id="VEVO01000005">
    <property type="protein sequence ID" value="KAF0041754.1"/>
    <property type="molecule type" value="Genomic_DNA"/>
</dbReference>
<evidence type="ECO:0000313" key="2">
    <source>
        <dbReference type="Proteomes" id="UP000438429"/>
    </source>
</evidence>
<gene>
    <name evidence="1" type="ORF">F2P81_005286</name>
</gene>
<reference evidence="1 2" key="1">
    <citation type="submission" date="2019-06" db="EMBL/GenBank/DDBJ databases">
        <title>Draft genomes of female and male turbot (Scophthalmus maximus).</title>
        <authorList>
            <person name="Xu H."/>
            <person name="Xu X.-W."/>
            <person name="Shao C."/>
            <person name="Chen S."/>
        </authorList>
    </citation>
    <scope>NUCLEOTIDE SEQUENCE [LARGE SCALE GENOMIC DNA]</scope>
    <source>
        <strain evidence="1">Ysfricsl-2016a</strain>
        <tissue evidence="1">Blood</tissue>
    </source>
</reference>
<proteinExistence type="predicted"/>
<sequence length="261" mass="29571">MSNATSNERRVRMSSDEDKDRRPILAFFCDSLLPSFSNFLRLRSARCDRYHLSFLSWVYFGSLRNRAGGEKEPLKKCVIASEDDIHRAILVLLTKDGENVFPRVVCKNSLNVLTCSLLSPTSNQCKRLTGIAQYHLLWSFKTVTTVGIRFLELYRVVDIADPTCAVSQTNRIATSCPLPPLCGFVIRRVDNTVSELMLKTDVDMQSTLKAANYKSLSMLTKSTLQFLGCEVNQLSTRQPQRLKQQAESQVLPCRFTLMSDI</sequence>
<evidence type="ECO:0000313" key="1">
    <source>
        <dbReference type="EMBL" id="KAF0041754.1"/>
    </source>
</evidence>